<dbReference type="GO" id="GO:0016651">
    <property type="term" value="F:oxidoreductase activity, acting on NAD(P)H"/>
    <property type="evidence" value="ECO:0007669"/>
    <property type="project" value="TreeGrafter"/>
</dbReference>
<dbReference type="PRINTS" id="PR00368">
    <property type="entry name" value="FADPNR"/>
</dbReference>
<dbReference type="SUPFAM" id="SSF51905">
    <property type="entry name" value="FAD/NAD(P)-binding domain"/>
    <property type="match status" value="1"/>
</dbReference>
<organism evidence="6">
    <name type="scientific">Mycobacterium sp. (strain MCS)</name>
    <dbReference type="NCBI Taxonomy" id="164756"/>
    <lineage>
        <taxon>Bacteria</taxon>
        <taxon>Bacillati</taxon>
        <taxon>Actinomycetota</taxon>
        <taxon>Actinomycetes</taxon>
        <taxon>Mycobacteriales</taxon>
        <taxon>Mycobacteriaceae</taxon>
        <taxon>Mycobacterium</taxon>
    </lineage>
</organism>
<keyword evidence="4" id="KW-0560">Oxidoreductase</keyword>
<dbReference type="EMBL" id="CP000384">
    <property type="protein sequence ID" value="ABG07021.1"/>
    <property type="molecule type" value="Genomic_DNA"/>
</dbReference>
<dbReference type="InterPro" id="IPR023753">
    <property type="entry name" value="FAD/NAD-binding_dom"/>
</dbReference>
<name>A0A5Q5BFQ5_MYCSS</name>
<dbReference type="PRINTS" id="PR00469">
    <property type="entry name" value="PNDRDTASEII"/>
</dbReference>
<gene>
    <name evidence="6" type="ordered locus">Mmcs_0905</name>
</gene>
<evidence type="ECO:0000313" key="6">
    <source>
        <dbReference type="EMBL" id="ABG07021.1"/>
    </source>
</evidence>
<dbReference type="InterPro" id="IPR050446">
    <property type="entry name" value="FAD-oxidoreductase/Apoptosis"/>
</dbReference>
<evidence type="ECO:0000256" key="2">
    <source>
        <dbReference type="ARBA" id="ARBA00022630"/>
    </source>
</evidence>
<dbReference type="PANTHER" id="PTHR43557">
    <property type="entry name" value="APOPTOSIS-INDUCING FACTOR 1"/>
    <property type="match status" value="1"/>
</dbReference>
<evidence type="ECO:0000256" key="3">
    <source>
        <dbReference type="ARBA" id="ARBA00022827"/>
    </source>
</evidence>
<feature type="domain" description="FAD/NAD(P)-binding" evidence="5">
    <location>
        <begin position="10"/>
        <end position="295"/>
    </location>
</feature>
<accession>A0A5Q5BFQ5</accession>
<reference evidence="6" key="1">
    <citation type="submission" date="2006-06" db="EMBL/GenBank/DDBJ databases">
        <title>Complete sequence of chromosome of Mycobacterium sp. MCS.</title>
        <authorList>
            <consortium name="US DOE Joint Genome Institute"/>
            <person name="Copeland A."/>
            <person name="Lucas S."/>
            <person name="Lapidus A."/>
            <person name="Barry K."/>
            <person name="Detter J.C."/>
            <person name="Glavina del Rio T."/>
            <person name="Hammon N."/>
            <person name="Israni S."/>
            <person name="Dalin E."/>
            <person name="Tice H."/>
            <person name="Pitluck S."/>
            <person name="Martinez M."/>
            <person name="Schmutz J."/>
            <person name="Larimer F."/>
            <person name="Land M."/>
            <person name="Hauser L."/>
            <person name="Kyrpides N."/>
            <person name="Kim E."/>
            <person name="Miller C.D."/>
            <person name="Hughes J.E."/>
            <person name="Anderson A.J."/>
            <person name="Sims R.C."/>
            <person name="Richardson P."/>
        </authorList>
    </citation>
    <scope>NUCLEOTIDE SEQUENCE [LARGE SCALE GENOMIC DNA]</scope>
    <source>
        <strain evidence="6">MCS</strain>
    </source>
</reference>
<dbReference type="Gene3D" id="3.30.390.30">
    <property type="match status" value="1"/>
</dbReference>
<dbReference type="PANTHER" id="PTHR43557:SF2">
    <property type="entry name" value="RIESKE DOMAIN-CONTAINING PROTEIN-RELATED"/>
    <property type="match status" value="1"/>
</dbReference>
<evidence type="ECO:0000259" key="5">
    <source>
        <dbReference type="Pfam" id="PF07992"/>
    </source>
</evidence>
<dbReference type="SUPFAM" id="SSF55424">
    <property type="entry name" value="FAD/NAD-linked reductases, dimerisation (C-terminal) domain"/>
    <property type="match status" value="1"/>
</dbReference>
<proteinExistence type="predicted"/>
<dbReference type="GO" id="GO:0005737">
    <property type="term" value="C:cytoplasm"/>
    <property type="evidence" value="ECO:0007669"/>
    <property type="project" value="TreeGrafter"/>
</dbReference>
<comment type="cofactor">
    <cofactor evidence="1">
        <name>FAD</name>
        <dbReference type="ChEBI" id="CHEBI:57692"/>
    </cofactor>
</comment>
<dbReference type="Gene3D" id="3.50.50.60">
    <property type="entry name" value="FAD/NAD(P)-binding domain"/>
    <property type="match status" value="2"/>
</dbReference>
<dbReference type="InterPro" id="IPR016156">
    <property type="entry name" value="FAD/NAD-linked_Rdtase_dimer_sf"/>
</dbReference>
<dbReference type="KEGG" id="mmc:Mmcs_0905"/>
<sequence precursor="true">MATSSGLISVGSGPAGLSAAAAFRERHPHLRVQILTADPAMPYAKPPLSKEFLCGGEHHVDLHTPDWFDKRRLELVRGITVDHIDVDAREVITRGGRSCPYWNLVLAPGAAPVPLDVPGAENALHLRSLADAVAIRMTALQARSAVVIGGGLIGCEAAACLAANGIATTMVAGEPVPLMRRFGLDAGERIAKLLSDSGVRFIGPTRVVEVQEDGVTLDDGAALDGDLVVAATGVRPDARLAERAGIHTQGGRIVVNERMHTSAPNVFAAGDVALAYNVTAGRPIPTEHWRDAADQGEIAGASAAGSPTAWAKVPGFHCEIGEARLKYRGWGVPYDHARLVDHRDGFTVWYEAGGEVVGVLSLNADDDYRMAAALVGSHSPLPA</sequence>
<protein>
    <submittedName>
        <fullName evidence="6">FAD-dependent pyridine nucleotide-disulfide oxidoreductase</fullName>
    </submittedName>
</protein>
<dbReference type="Pfam" id="PF07992">
    <property type="entry name" value="Pyr_redox_2"/>
    <property type="match status" value="1"/>
</dbReference>
<dbReference type="AlphaFoldDB" id="A0A5Q5BFQ5"/>
<dbReference type="InterPro" id="IPR036188">
    <property type="entry name" value="FAD/NAD-bd_sf"/>
</dbReference>
<keyword evidence="3" id="KW-0274">FAD</keyword>
<evidence type="ECO:0000256" key="4">
    <source>
        <dbReference type="ARBA" id="ARBA00023002"/>
    </source>
</evidence>
<keyword evidence="2" id="KW-0285">Flavoprotein</keyword>
<evidence type="ECO:0000256" key="1">
    <source>
        <dbReference type="ARBA" id="ARBA00001974"/>
    </source>
</evidence>